<dbReference type="PANTHER" id="PTHR45453">
    <property type="entry name" value="PHOSPHATE REGULON SENSOR PROTEIN PHOR"/>
    <property type="match status" value="1"/>
</dbReference>
<reference evidence="11" key="1">
    <citation type="journal article" date="2019" name="Int. J. Syst. Evol. Microbiol.">
        <title>The Global Catalogue of Microorganisms (GCM) 10K type strain sequencing project: providing services to taxonomists for standard genome sequencing and annotation.</title>
        <authorList>
            <consortium name="The Broad Institute Genomics Platform"/>
            <consortium name="The Broad Institute Genome Sequencing Center for Infectious Disease"/>
            <person name="Wu L."/>
            <person name="Ma J."/>
        </authorList>
    </citation>
    <scope>NUCLEOTIDE SEQUENCE [LARGE SCALE GENOMIC DNA]</scope>
    <source>
        <strain evidence="11">CGMCC 1.19032</strain>
    </source>
</reference>
<evidence type="ECO:0000313" key="10">
    <source>
        <dbReference type="EMBL" id="MFC4720608.1"/>
    </source>
</evidence>
<keyword evidence="4" id="KW-0597">Phosphoprotein</keyword>
<dbReference type="SUPFAM" id="SSF55874">
    <property type="entry name" value="ATPase domain of HSP90 chaperone/DNA topoisomerase II/histidine kinase"/>
    <property type="match status" value="1"/>
</dbReference>
<dbReference type="Gene3D" id="3.30.565.10">
    <property type="entry name" value="Histidine kinase-like ATPase, C-terminal domain"/>
    <property type="match status" value="1"/>
</dbReference>
<dbReference type="SMART" id="SM00388">
    <property type="entry name" value="HisKA"/>
    <property type="match status" value="1"/>
</dbReference>
<organism evidence="10 11">
    <name type="scientific">Enterococcus lemanii</name>
    <dbReference type="NCBI Taxonomy" id="1159752"/>
    <lineage>
        <taxon>Bacteria</taxon>
        <taxon>Bacillati</taxon>
        <taxon>Bacillota</taxon>
        <taxon>Bacilli</taxon>
        <taxon>Lactobacillales</taxon>
        <taxon>Enterococcaceae</taxon>
        <taxon>Enterococcus</taxon>
    </lineage>
</organism>
<keyword evidence="7" id="KW-0902">Two-component regulatory system</keyword>
<dbReference type="InterPro" id="IPR005467">
    <property type="entry name" value="His_kinase_dom"/>
</dbReference>
<comment type="catalytic activity">
    <reaction evidence="1">
        <text>ATP + protein L-histidine = ADP + protein N-phospho-L-histidine.</text>
        <dbReference type="EC" id="2.7.13.3"/>
    </reaction>
</comment>
<sequence length="579" mass="67408">MIKRYFSFYRFWPLLLLLLFSSGWYLIDKFYDQQVINQQERYLANKGELFLEIANQKIETLESFIQLKSLEDNERLTVLDEKGNILFDSFDPNLSGQRSDRPEVQAILKNNTIGRALRMSPTLNKKLLYIALPIKKEQQMIGILRLAEPLEDFWPAAKTMKQGIFYVYLLLCSLFSLLLYQVLRQKNRPLEIILPVLNKMIADPEHTETIIANSPQWENLYQSINQLSEQMSQNYRNYRATEKQFYYLLEELTIGVFLINAQHELVFANQTLKNQFDLKTKVKLPTPFEELFHDAMFIQMIYQLSHTQPFLQQKLITGSTNLRLDLSLRYFPETQQILGVSYDFTRIHQLEQMQKDFVANVSHELKTPVTSLIGFTETLLDGAKEEPEILTQFLQIMQKDAYRLEKLIQEILLLSKGEGVTFPEEEVLLIDFFQQLITRYESVIQEKELQVELKGEPTLTLSTKLDLFYPIFKNLFENALNYSLAKGSVTICFEEHPSSYLFVVQDTGIGISKEEQSRVFERFYRADKARSRLVGGSGIGLAIVKDYVARLEGTITLESYLGVGSRFEVQLPKTLKDHS</sequence>
<dbReference type="RefSeq" id="WP_204652912.1">
    <property type="nucleotide sequence ID" value="NZ_JAFBFD010000003.1"/>
</dbReference>
<dbReference type="Pfam" id="PF00512">
    <property type="entry name" value="HisKA"/>
    <property type="match status" value="1"/>
</dbReference>
<evidence type="ECO:0000256" key="8">
    <source>
        <dbReference type="SAM" id="Phobius"/>
    </source>
</evidence>
<dbReference type="InterPro" id="IPR003661">
    <property type="entry name" value="HisK_dim/P_dom"/>
</dbReference>
<evidence type="ECO:0000256" key="2">
    <source>
        <dbReference type="ARBA" id="ARBA00004370"/>
    </source>
</evidence>
<gene>
    <name evidence="10" type="ORF">ACFO5I_12825</name>
</gene>
<keyword evidence="10" id="KW-0547">Nucleotide-binding</keyword>
<feature type="domain" description="Histidine kinase" evidence="9">
    <location>
        <begin position="360"/>
        <end position="575"/>
    </location>
</feature>
<keyword evidence="5" id="KW-0808">Transferase</keyword>
<dbReference type="Pfam" id="PF02518">
    <property type="entry name" value="HATPase_c"/>
    <property type="match status" value="1"/>
</dbReference>
<evidence type="ECO:0000259" key="9">
    <source>
        <dbReference type="PROSITE" id="PS50109"/>
    </source>
</evidence>
<evidence type="ECO:0000256" key="5">
    <source>
        <dbReference type="ARBA" id="ARBA00022679"/>
    </source>
</evidence>
<name>A0ABV9N0V9_9ENTE</name>
<dbReference type="InterPro" id="IPR003594">
    <property type="entry name" value="HATPase_dom"/>
</dbReference>
<evidence type="ECO:0000256" key="1">
    <source>
        <dbReference type="ARBA" id="ARBA00000085"/>
    </source>
</evidence>
<dbReference type="EC" id="2.7.13.3" evidence="3"/>
<keyword evidence="11" id="KW-1185">Reference proteome</keyword>
<dbReference type="InterPro" id="IPR004358">
    <property type="entry name" value="Sig_transdc_His_kin-like_C"/>
</dbReference>
<dbReference type="PANTHER" id="PTHR45453:SF1">
    <property type="entry name" value="PHOSPHATE REGULON SENSOR PROTEIN PHOR"/>
    <property type="match status" value="1"/>
</dbReference>
<dbReference type="PROSITE" id="PS50109">
    <property type="entry name" value="HIS_KIN"/>
    <property type="match status" value="1"/>
</dbReference>
<keyword evidence="8" id="KW-1133">Transmembrane helix</keyword>
<keyword evidence="8" id="KW-0812">Transmembrane</keyword>
<keyword evidence="6" id="KW-0418">Kinase</keyword>
<dbReference type="SMART" id="SM00387">
    <property type="entry name" value="HATPase_c"/>
    <property type="match status" value="1"/>
</dbReference>
<evidence type="ECO:0000256" key="7">
    <source>
        <dbReference type="ARBA" id="ARBA00023012"/>
    </source>
</evidence>
<keyword evidence="8" id="KW-0472">Membrane</keyword>
<evidence type="ECO:0000256" key="6">
    <source>
        <dbReference type="ARBA" id="ARBA00022777"/>
    </source>
</evidence>
<dbReference type="EMBL" id="JBHSGS010000065">
    <property type="protein sequence ID" value="MFC4720608.1"/>
    <property type="molecule type" value="Genomic_DNA"/>
</dbReference>
<dbReference type="PRINTS" id="PR00344">
    <property type="entry name" value="BCTRLSENSOR"/>
</dbReference>
<comment type="caution">
    <text evidence="10">The sequence shown here is derived from an EMBL/GenBank/DDBJ whole genome shotgun (WGS) entry which is preliminary data.</text>
</comment>
<dbReference type="CDD" id="cd00075">
    <property type="entry name" value="HATPase"/>
    <property type="match status" value="1"/>
</dbReference>
<evidence type="ECO:0000256" key="4">
    <source>
        <dbReference type="ARBA" id="ARBA00022553"/>
    </source>
</evidence>
<dbReference type="Gene3D" id="1.10.287.130">
    <property type="match status" value="1"/>
</dbReference>
<dbReference type="Proteomes" id="UP001595969">
    <property type="component" value="Unassembled WGS sequence"/>
</dbReference>
<accession>A0ABV9N0V9</accession>
<dbReference type="InterPro" id="IPR050351">
    <property type="entry name" value="BphY/WalK/GraS-like"/>
</dbReference>
<proteinExistence type="predicted"/>
<protein>
    <recommendedName>
        <fullName evidence="3">histidine kinase</fullName>
        <ecNumber evidence="3">2.7.13.3</ecNumber>
    </recommendedName>
</protein>
<dbReference type="InterPro" id="IPR036097">
    <property type="entry name" value="HisK_dim/P_sf"/>
</dbReference>
<evidence type="ECO:0000313" key="11">
    <source>
        <dbReference type="Proteomes" id="UP001595969"/>
    </source>
</evidence>
<dbReference type="CDD" id="cd00082">
    <property type="entry name" value="HisKA"/>
    <property type="match status" value="1"/>
</dbReference>
<evidence type="ECO:0000256" key="3">
    <source>
        <dbReference type="ARBA" id="ARBA00012438"/>
    </source>
</evidence>
<dbReference type="Gene3D" id="3.30.450.20">
    <property type="entry name" value="PAS domain"/>
    <property type="match status" value="1"/>
</dbReference>
<dbReference type="GO" id="GO:0005524">
    <property type="term" value="F:ATP binding"/>
    <property type="evidence" value="ECO:0007669"/>
    <property type="project" value="UniProtKB-KW"/>
</dbReference>
<feature type="transmembrane region" description="Helical" evidence="8">
    <location>
        <begin position="6"/>
        <end position="27"/>
    </location>
</feature>
<dbReference type="SUPFAM" id="SSF47384">
    <property type="entry name" value="Homodimeric domain of signal transducing histidine kinase"/>
    <property type="match status" value="1"/>
</dbReference>
<feature type="transmembrane region" description="Helical" evidence="8">
    <location>
        <begin position="163"/>
        <end position="183"/>
    </location>
</feature>
<dbReference type="InterPro" id="IPR036890">
    <property type="entry name" value="HATPase_C_sf"/>
</dbReference>
<comment type="subcellular location">
    <subcellularLocation>
        <location evidence="2">Membrane</location>
    </subcellularLocation>
</comment>
<keyword evidence="10" id="KW-0067">ATP-binding</keyword>